<evidence type="ECO:0000313" key="10">
    <source>
        <dbReference type="Proteomes" id="UP000756710"/>
    </source>
</evidence>
<accession>A0A060ZY94</accession>
<keyword evidence="4 6" id="KW-0472">Membrane</keyword>
<dbReference type="AlphaFoldDB" id="A0A060ZY94"/>
<dbReference type="Proteomes" id="UP000756710">
    <property type="component" value="Unassembled WGS sequence"/>
</dbReference>
<evidence type="ECO:0000256" key="6">
    <source>
        <dbReference type="SAM" id="Phobius"/>
    </source>
</evidence>
<evidence type="ECO:0000256" key="5">
    <source>
        <dbReference type="SAM" id="MobiDB-lite"/>
    </source>
</evidence>
<dbReference type="InterPro" id="IPR003807">
    <property type="entry name" value="DUF202"/>
</dbReference>
<feature type="transmembrane region" description="Helical" evidence="6">
    <location>
        <begin position="94"/>
        <end position="113"/>
    </location>
</feature>
<name>A0A060ZY94_9ACTN</name>
<evidence type="ECO:0000313" key="8">
    <source>
        <dbReference type="EMBL" id="CDR12547.1"/>
    </source>
</evidence>
<dbReference type="Pfam" id="PF02656">
    <property type="entry name" value="DUF202"/>
    <property type="match status" value="1"/>
</dbReference>
<keyword evidence="3 6" id="KW-1133">Transmembrane helix</keyword>
<dbReference type="HOGENOM" id="CLU_150487_0_0_11"/>
<reference evidence="8" key="1">
    <citation type="submission" date="2014-05" db="EMBL/GenBank/DDBJ databases">
        <authorList>
            <person name="Horn Fabian"/>
        </authorList>
    </citation>
    <scope>NUCLEOTIDE SEQUENCE</scope>
</reference>
<dbReference type="GO" id="GO:0012505">
    <property type="term" value="C:endomembrane system"/>
    <property type="evidence" value="ECO:0007669"/>
    <property type="project" value="UniProtKB-SubCell"/>
</dbReference>
<evidence type="ECO:0000313" key="9">
    <source>
        <dbReference type="EMBL" id="MBP2064667.1"/>
    </source>
</evidence>
<reference evidence="9 10" key="2">
    <citation type="submission" date="2021-03" db="EMBL/GenBank/DDBJ databases">
        <title>Genomic Encyclopedia of Type Strains, Phase IV (KMG-IV): sequencing the most valuable type-strain genomes for metagenomic binning, comparative biology and taxonomic classification.</title>
        <authorList>
            <person name="Goeker M."/>
        </authorList>
    </citation>
    <scope>NUCLEOTIDE SEQUENCE [LARGE SCALE GENOMIC DNA]</scope>
    <source>
        <strain evidence="9 10">DSM 41954</strain>
    </source>
</reference>
<evidence type="ECO:0000256" key="4">
    <source>
        <dbReference type="ARBA" id="ARBA00023136"/>
    </source>
</evidence>
<evidence type="ECO:0000256" key="1">
    <source>
        <dbReference type="ARBA" id="ARBA00004127"/>
    </source>
</evidence>
<sequence>MPEGKGTDGSRTRDRDRDPGLQPERTRLAWRRTTLACAVAASLAGRQTLHSGIDPAPLVILALVVLAWLAFLALAHHRIRAMHAPRPPALSPRAAAAAVACTVVLAALGAATLR</sequence>
<organism evidence="8">
    <name type="scientific">Streptomyces iranensis</name>
    <dbReference type="NCBI Taxonomy" id="576784"/>
    <lineage>
        <taxon>Bacteria</taxon>
        <taxon>Bacillati</taxon>
        <taxon>Actinomycetota</taxon>
        <taxon>Actinomycetes</taxon>
        <taxon>Kitasatosporales</taxon>
        <taxon>Streptomycetaceae</taxon>
        <taxon>Streptomyces</taxon>
        <taxon>Streptomyces violaceusniger group</taxon>
    </lineage>
</organism>
<dbReference type="RefSeq" id="WP_044577702.1">
    <property type="nucleotide sequence ID" value="NZ_BAABDR010000008.1"/>
</dbReference>
<keyword evidence="10" id="KW-1185">Reference proteome</keyword>
<gene>
    <name evidence="9" type="ORF">J2Z30_005691</name>
    <name evidence="8" type="ORF">SIRAN7692</name>
</gene>
<comment type="subcellular location">
    <subcellularLocation>
        <location evidence="1">Endomembrane system</location>
        <topology evidence="1">Multi-pass membrane protein</topology>
    </subcellularLocation>
</comment>
<proteinExistence type="predicted"/>
<feature type="region of interest" description="Disordered" evidence="5">
    <location>
        <begin position="1"/>
        <end position="25"/>
    </location>
</feature>
<feature type="domain" description="DUF202" evidence="7">
    <location>
        <begin position="18"/>
        <end position="82"/>
    </location>
</feature>
<evidence type="ECO:0000259" key="7">
    <source>
        <dbReference type="Pfam" id="PF02656"/>
    </source>
</evidence>
<evidence type="ECO:0000256" key="2">
    <source>
        <dbReference type="ARBA" id="ARBA00022692"/>
    </source>
</evidence>
<keyword evidence="2 6" id="KW-0812">Transmembrane</keyword>
<dbReference type="EMBL" id="LK022848">
    <property type="protein sequence ID" value="CDR12547.1"/>
    <property type="molecule type" value="Genomic_DNA"/>
</dbReference>
<feature type="transmembrane region" description="Helical" evidence="6">
    <location>
        <begin position="56"/>
        <end position="74"/>
    </location>
</feature>
<evidence type="ECO:0000256" key="3">
    <source>
        <dbReference type="ARBA" id="ARBA00022989"/>
    </source>
</evidence>
<dbReference type="EMBL" id="JAGGLR010000016">
    <property type="protein sequence ID" value="MBP2064667.1"/>
    <property type="molecule type" value="Genomic_DNA"/>
</dbReference>
<protein>
    <submittedName>
        <fullName evidence="9">Uncharacterized membrane protein YidH (DUF202 family)</fullName>
    </submittedName>
</protein>